<evidence type="ECO:0000256" key="3">
    <source>
        <dbReference type="ARBA" id="ARBA00004613"/>
    </source>
</evidence>
<dbReference type="PANTHER" id="PTHR11319:SF35">
    <property type="entry name" value="OUTER MEMBRANE PROTEIN PMPC-RELATED"/>
    <property type="match status" value="1"/>
</dbReference>
<dbReference type="Gene3D" id="2.160.20.20">
    <property type="match status" value="1"/>
</dbReference>
<feature type="compositionally biased region" description="Low complexity" evidence="8">
    <location>
        <begin position="656"/>
        <end position="669"/>
    </location>
</feature>
<proteinExistence type="predicted"/>
<dbReference type="InterPro" id="IPR059226">
    <property type="entry name" value="Choice_anch_Q_dom"/>
</dbReference>
<name>A0A6J6HWL0_9ZZZZ</name>
<accession>A0A6J6HWL0</accession>
<dbReference type="Gene3D" id="2.160.20.10">
    <property type="entry name" value="Single-stranded right-handed beta-helix, Pectin lyase-like"/>
    <property type="match status" value="1"/>
</dbReference>
<evidence type="ECO:0000256" key="4">
    <source>
        <dbReference type="ARBA" id="ARBA00022525"/>
    </source>
</evidence>
<dbReference type="AlphaFoldDB" id="A0A6J6HWL0"/>
<evidence type="ECO:0000256" key="1">
    <source>
        <dbReference type="ARBA" id="ARBA00004196"/>
    </source>
</evidence>
<evidence type="ECO:0000256" key="2">
    <source>
        <dbReference type="ARBA" id="ARBA00004442"/>
    </source>
</evidence>
<dbReference type="NCBIfam" id="NF041518">
    <property type="entry name" value="choice_anch_Q"/>
    <property type="match status" value="1"/>
</dbReference>
<keyword evidence="9" id="KW-0812">Transmembrane</keyword>
<protein>
    <submittedName>
        <fullName evidence="10">Unannotated protein</fullName>
    </submittedName>
</protein>
<dbReference type="GO" id="GO:0005576">
    <property type="term" value="C:extracellular region"/>
    <property type="evidence" value="ECO:0007669"/>
    <property type="project" value="UniProtKB-SubCell"/>
</dbReference>
<keyword evidence="5" id="KW-0732">Signal</keyword>
<dbReference type="SMART" id="SM00710">
    <property type="entry name" value="PbH1"/>
    <property type="match status" value="11"/>
</dbReference>
<evidence type="ECO:0000313" key="10">
    <source>
        <dbReference type="EMBL" id="CAB4617426.1"/>
    </source>
</evidence>
<dbReference type="InterPro" id="IPR011050">
    <property type="entry name" value="Pectin_lyase_fold/virulence"/>
</dbReference>
<comment type="subcellular location">
    <subcellularLocation>
        <location evidence="1">Cell envelope</location>
    </subcellularLocation>
    <subcellularLocation>
        <location evidence="2">Cell outer membrane</location>
    </subcellularLocation>
    <subcellularLocation>
        <location evidence="3">Secreted</location>
    </subcellularLocation>
</comment>
<dbReference type="GO" id="GO:0009279">
    <property type="term" value="C:cell outer membrane"/>
    <property type="evidence" value="ECO:0007669"/>
    <property type="project" value="UniProtKB-SubCell"/>
</dbReference>
<reference evidence="10" key="1">
    <citation type="submission" date="2020-05" db="EMBL/GenBank/DDBJ databases">
        <authorList>
            <person name="Chiriac C."/>
            <person name="Salcher M."/>
            <person name="Ghai R."/>
            <person name="Kavagutti S V."/>
        </authorList>
    </citation>
    <scope>NUCLEOTIDE SEQUENCE</scope>
</reference>
<evidence type="ECO:0000256" key="6">
    <source>
        <dbReference type="ARBA" id="ARBA00023136"/>
    </source>
</evidence>
<dbReference type="InterPro" id="IPR012332">
    <property type="entry name" value="Autotransporter_pectin_lyase_C"/>
</dbReference>
<organism evidence="10">
    <name type="scientific">freshwater metagenome</name>
    <dbReference type="NCBI Taxonomy" id="449393"/>
    <lineage>
        <taxon>unclassified sequences</taxon>
        <taxon>metagenomes</taxon>
        <taxon>ecological metagenomes</taxon>
    </lineage>
</organism>
<dbReference type="Pfam" id="PF02415">
    <property type="entry name" value="Chlam_PMP"/>
    <property type="match status" value="1"/>
</dbReference>
<keyword evidence="7" id="KW-0998">Cell outer membrane</keyword>
<evidence type="ECO:0000256" key="9">
    <source>
        <dbReference type="SAM" id="Phobius"/>
    </source>
</evidence>
<sequence>MTPIRTDTERDAPRWRLRSGTIIGGAVALAGSSAAGLLALSVGTSAASTTLTVDTLDDGAANATDCSTPVANSCSLRDAVAAIAAGDTITFAPGLTGTITLTNGEFLIGHGVTISGPGSADLAIDAGQTSRIFTLNGSDLYDDMTLSGLTLENGRAGTLYSRGGALYAPHARNIVLNDMVFDGNGALQRGKGGGASFSNDGSLTITDSSFTNNESHLGGGGMYTKGQTEVTLTRTTISGNSSTNFRGGGATFVSTNSNQDVNLNIIDSTISDNTAAAEGGGAAIVWQGLGSVSVTGSTVSGNSSKRNGSGLYIALADTVTITDTDITSNTYPTSEPVNAHKGGGAFIGNADDVTITGGSFTSNTARYEGGGLAVTYASSVSITGTTFDSNTSQSAGGGVWLYMNDDVELTDVTITNNYANAQGAGAKIIASGSSPLTISNSTLSGNDSHSSGGALSLYSEANYLAPFTINNSTITGNNADDKGGAIFAKYATLVLNQSTVSQNTAGYFDDYLYVHGGTGGVYLYGGSLMMSGTILSGNTNVTGSQSSFDADLAFDGGATVQSSRSILGAELDGVITDLGGTIFSDDPGLSALADNGGSTETMALKSDSVALDAGPDPVATFVGNQFDQRGDGYVRDVGTIVDIGAFEFGAGPPPTTTSTTSTTSTSTTSEAAPLDPDVVVPIFTG</sequence>
<feature type="transmembrane region" description="Helical" evidence="9">
    <location>
        <begin position="21"/>
        <end position="42"/>
    </location>
</feature>
<dbReference type="InterPro" id="IPR003368">
    <property type="entry name" value="POMP_repeat"/>
</dbReference>
<feature type="region of interest" description="Disordered" evidence="8">
    <location>
        <begin position="648"/>
        <end position="672"/>
    </location>
</feature>
<evidence type="ECO:0000256" key="7">
    <source>
        <dbReference type="ARBA" id="ARBA00023237"/>
    </source>
</evidence>
<dbReference type="PANTHER" id="PTHR11319">
    <property type="entry name" value="G PROTEIN-COUPLED RECEPTOR-RELATED"/>
    <property type="match status" value="1"/>
</dbReference>
<dbReference type="InterPro" id="IPR012334">
    <property type="entry name" value="Pectin_lyas_fold"/>
</dbReference>
<keyword evidence="4" id="KW-0964">Secreted</keyword>
<evidence type="ECO:0000256" key="8">
    <source>
        <dbReference type="SAM" id="MobiDB-lite"/>
    </source>
</evidence>
<keyword evidence="9" id="KW-1133">Transmembrane helix</keyword>
<keyword evidence="6 9" id="KW-0472">Membrane</keyword>
<dbReference type="EMBL" id="CAEZUP010000072">
    <property type="protein sequence ID" value="CAB4617426.1"/>
    <property type="molecule type" value="Genomic_DNA"/>
</dbReference>
<evidence type="ECO:0000256" key="5">
    <source>
        <dbReference type="ARBA" id="ARBA00022729"/>
    </source>
</evidence>
<dbReference type="InterPro" id="IPR006626">
    <property type="entry name" value="PbH1"/>
</dbReference>
<dbReference type="SUPFAM" id="SSF51126">
    <property type="entry name" value="Pectin lyase-like"/>
    <property type="match status" value="2"/>
</dbReference>
<gene>
    <name evidence="10" type="ORF">UFOPK1835_01500</name>
</gene>